<feature type="chain" id="PRO_5045573621" description="Secreted protein" evidence="1">
    <location>
        <begin position="26"/>
        <end position="129"/>
    </location>
</feature>
<proteinExistence type="predicted"/>
<name>A0ABV8LHH5_9ACTN</name>
<protein>
    <recommendedName>
        <fullName evidence="4">Secreted protein</fullName>
    </recommendedName>
</protein>
<sequence>MKEHARRLFTLSAAIGVLVTGSATAAAADLPSEPSTCVTTTGTQVCYYPKSQHLRVWDIVADGHHATGKLMDYNADWETPYCANYQGNNTMRECDYSSIIPAGDRAVLRAITMEGDDWISTNWKIVERT</sequence>
<comment type="caution">
    <text evidence="2">The sequence shown here is derived from an EMBL/GenBank/DDBJ whole genome shotgun (WGS) entry which is preliminary data.</text>
</comment>
<dbReference type="RefSeq" id="WP_253758029.1">
    <property type="nucleotide sequence ID" value="NZ_JAMZDZ010000001.1"/>
</dbReference>
<dbReference type="Proteomes" id="UP001595816">
    <property type="component" value="Unassembled WGS sequence"/>
</dbReference>
<reference evidence="3" key="1">
    <citation type="journal article" date="2019" name="Int. J. Syst. Evol. Microbiol.">
        <title>The Global Catalogue of Microorganisms (GCM) 10K type strain sequencing project: providing services to taxonomists for standard genome sequencing and annotation.</title>
        <authorList>
            <consortium name="The Broad Institute Genomics Platform"/>
            <consortium name="The Broad Institute Genome Sequencing Center for Infectious Disease"/>
            <person name="Wu L."/>
            <person name="Ma J."/>
        </authorList>
    </citation>
    <scope>NUCLEOTIDE SEQUENCE [LARGE SCALE GENOMIC DNA]</scope>
    <source>
        <strain evidence="3">CGMCC 4.7289</strain>
    </source>
</reference>
<dbReference type="EMBL" id="JBHSAY010000005">
    <property type="protein sequence ID" value="MFC4130365.1"/>
    <property type="molecule type" value="Genomic_DNA"/>
</dbReference>
<feature type="signal peptide" evidence="1">
    <location>
        <begin position="1"/>
        <end position="25"/>
    </location>
</feature>
<evidence type="ECO:0008006" key="4">
    <source>
        <dbReference type="Google" id="ProtNLM"/>
    </source>
</evidence>
<keyword evidence="3" id="KW-1185">Reference proteome</keyword>
<evidence type="ECO:0000313" key="2">
    <source>
        <dbReference type="EMBL" id="MFC4130365.1"/>
    </source>
</evidence>
<gene>
    <name evidence="2" type="ORF">ACFOZ4_07095</name>
</gene>
<evidence type="ECO:0000256" key="1">
    <source>
        <dbReference type="SAM" id="SignalP"/>
    </source>
</evidence>
<evidence type="ECO:0000313" key="3">
    <source>
        <dbReference type="Proteomes" id="UP001595816"/>
    </source>
</evidence>
<accession>A0ABV8LHH5</accession>
<organism evidence="2 3">
    <name type="scientific">Hamadaea flava</name>
    <dbReference type="NCBI Taxonomy" id="1742688"/>
    <lineage>
        <taxon>Bacteria</taxon>
        <taxon>Bacillati</taxon>
        <taxon>Actinomycetota</taxon>
        <taxon>Actinomycetes</taxon>
        <taxon>Micromonosporales</taxon>
        <taxon>Micromonosporaceae</taxon>
        <taxon>Hamadaea</taxon>
    </lineage>
</organism>
<keyword evidence="1" id="KW-0732">Signal</keyword>